<dbReference type="Proteomes" id="UP000604381">
    <property type="component" value="Unassembled WGS sequence"/>
</dbReference>
<evidence type="ECO:0000256" key="5">
    <source>
        <dbReference type="ARBA" id="ARBA00037569"/>
    </source>
</evidence>
<keyword evidence="4" id="KW-0949">S-adenosyl-L-methionine</keyword>
<proteinExistence type="predicted"/>
<evidence type="ECO:0000256" key="9">
    <source>
        <dbReference type="ARBA" id="ARBA00042745"/>
    </source>
</evidence>
<evidence type="ECO:0000256" key="3">
    <source>
        <dbReference type="ARBA" id="ARBA00022679"/>
    </source>
</evidence>
<dbReference type="PANTHER" id="PTHR10920:SF18">
    <property type="entry name" value="RRNA METHYLTRANSFERASE 2, MITOCHONDRIAL"/>
    <property type="match status" value="1"/>
</dbReference>
<evidence type="ECO:0000256" key="7">
    <source>
        <dbReference type="ARBA" id="ARBA00041129"/>
    </source>
</evidence>
<gene>
    <name evidence="12" type="ORF">ISN26_04405</name>
</gene>
<dbReference type="Pfam" id="PF01728">
    <property type="entry name" value="FtsJ"/>
    <property type="match status" value="1"/>
</dbReference>
<keyword evidence="1" id="KW-0698">rRNA processing</keyword>
<evidence type="ECO:0000256" key="6">
    <source>
        <dbReference type="ARBA" id="ARBA00038861"/>
    </source>
</evidence>
<evidence type="ECO:0000259" key="11">
    <source>
        <dbReference type="Pfam" id="PF01728"/>
    </source>
</evidence>
<dbReference type="AlphaFoldDB" id="A0A930UF81"/>
<protein>
    <recommendedName>
        <fullName evidence="7">Ribosomal RNA large subunit methyltransferase E</fullName>
        <ecNumber evidence="6">2.1.1.166</ecNumber>
    </recommendedName>
    <alternativeName>
        <fullName evidence="9">23S rRNA Um2552 methyltransferase</fullName>
    </alternativeName>
    <alternativeName>
        <fullName evidence="8">rRNA (uridine-2'-O-)-methyltransferase</fullName>
    </alternativeName>
</protein>
<evidence type="ECO:0000256" key="10">
    <source>
        <dbReference type="ARBA" id="ARBA00048970"/>
    </source>
</evidence>
<evidence type="ECO:0000313" key="12">
    <source>
        <dbReference type="EMBL" id="MBF2735312.1"/>
    </source>
</evidence>
<evidence type="ECO:0000256" key="1">
    <source>
        <dbReference type="ARBA" id="ARBA00022552"/>
    </source>
</evidence>
<dbReference type="GO" id="GO:0008650">
    <property type="term" value="F:rRNA (uridine-2'-O-)-methyltransferase activity"/>
    <property type="evidence" value="ECO:0007669"/>
    <property type="project" value="TreeGrafter"/>
</dbReference>
<dbReference type="PANTHER" id="PTHR10920">
    <property type="entry name" value="RIBOSOMAL RNA METHYLTRANSFERASE"/>
    <property type="match status" value="1"/>
</dbReference>
<sequence>MAGGAQPGPGRPRGPAAGLPLAGCKLLELDEGAGFIKEARVAVELGAAPGGWTQALRRANPALRVVAVDLLPMEPVEGAAFVQGDFTDPAVQERLRELAGGRADLLLSDAAPDLSGVADRDAARCEDLHRAVLECCAALGPRALLAKTFGGEPLEFLRAEARRHFAKVQVKRPRTTRSRSQECYVLARESIE</sequence>
<dbReference type="EMBL" id="JADHEI010000033">
    <property type="protein sequence ID" value="MBF2735312.1"/>
    <property type="molecule type" value="Genomic_DNA"/>
</dbReference>
<evidence type="ECO:0000256" key="8">
    <source>
        <dbReference type="ARBA" id="ARBA00041995"/>
    </source>
</evidence>
<evidence type="ECO:0000313" key="13">
    <source>
        <dbReference type="Proteomes" id="UP000604381"/>
    </source>
</evidence>
<keyword evidence="13" id="KW-1185">Reference proteome</keyword>
<dbReference type="InterPro" id="IPR050082">
    <property type="entry name" value="RNA_methyltr_RlmE"/>
</dbReference>
<comment type="caution">
    <text evidence="12">The sequence shown here is derived from an EMBL/GenBank/DDBJ whole genome shotgun (WGS) entry which is preliminary data.</text>
</comment>
<feature type="domain" description="Ribosomal RNA methyltransferase FtsJ" evidence="11">
    <location>
        <begin position="22"/>
        <end position="188"/>
    </location>
</feature>
<name>A0A930UF81_9GAMM</name>
<reference evidence="12" key="1">
    <citation type="submission" date="2020-10" db="EMBL/GenBank/DDBJ databases">
        <title>An improved Amphimedon queenslandica hologenome assembly reveals how three proteobacterial symbionts can extend the metabolic phenotypic of their marine sponge host.</title>
        <authorList>
            <person name="Degnan B."/>
            <person name="Degnan S."/>
            <person name="Xiang X."/>
        </authorList>
    </citation>
    <scope>NUCLEOTIDE SEQUENCE</scope>
    <source>
        <strain evidence="12">AqS2</strain>
    </source>
</reference>
<dbReference type="InterPro" id="IPR029063">
    <property type="entry name" value="SAM-dependent_MTases_sf"/>
</dbReference>
<comment type="catalytic activity">
    <reaction evidence="10">
        <text>uridine(2552) in 23S rRNA + S-adenosyl-L-methionine = 2'-O-methyluridine(2552) in 23S rRNA + S-adenosyl-L-homocysteine + H(+)</text>
        <dbReference type="Rhea" id="RHEA:42720"/>
        <dbReference type="Rhea" id="RHEA-COMP:10202"/>
        <dbReference type="Rhea" id="RHEA-COMP:10203"/>
        <dbReference type="ChEBI" id="CHEBI:15378"/>
        <dbReference type="ChEBI" id="CHEBI:57856"/>
        <dbReference type="ChEBI" id="CHEBI:59789"/>
        <dbReference type="ChEBI" id="CHEBI:65315"/>
        <dbReference type="ChEBI" id="CHEBI:74478"/>
        <dbReference type="EC" id="2.1.1.166"/>
    </reaction>
</comment>
<dbReference type="EC" id="2.1.1.166" evidence="6"/>
<evidence type="ECO:0000256" key="4">
    <source>
        <dbReference type="ARBA" id="ARBA00022691"/>
    </source>
</evidence>
<dbReference type="InterPro" id="IPR002877">
    <property type="entry name" value="RNA_MeTrfase_FtsJ_dom"/>
</dbReference>
<keyword evidence="2 12" id="KW-0489">Methyltransferase</keyword>
<evidence type="ECO:0000256" key="2">
    <source>
        <dbReference type="ARBA" id="ARBA00022603"/>
    </source>
</evidence>
<keyword evidence="3" id="KW-0808">Transferase</keyword>
<dbReference type="SUPFAM" id="SSF53335">
    <property type="entry name" value="S-adenosyl-L-methionine-dependent methyltransferases"/>
    <property type="match status" value="1"/>
</dbReference>
<dbReference type="Gene3D" id="3.40.50.150">
    <property type="entry name" value="Vaccinia Virus protein VP39"/>
    <property type="match status" value="1"/>
</dbReference>
<comment type="function">
    <text evidence="5">Specifically methylates the uridine in position 2552 of 23S rRNA at the 2'-O position of the ribose in the fully assembled 50S ribosomal subunit.</text>
</comment>
<organism evidence="12 13">
    <name type="scientific">Candidatus Amphirhobacter heronislandensis</name>
    <dbReference type="NCBI Taxonomy" id="1732024"/>
    <lineage>
        <taxon>Bacteria</taxon>
        <taxon>Pseudomonadati</taxon>
        <taxon>Pseudomonadota</taxon>
        <taxon>Gammaproteobacteria</taxon>
        <taxon>Candidatus Tethybacterales</taxon>
        <taxon>Candidatus Tethybacteraceae</taxon>
        <taxon>Candidatus Amphirhobacter</taxon>
    </lineage>
</organism>
<accession>A0A930UF81</accession>